<feature type="compositionally biased region" description="Pro residues" evidence="1">
    <location>
        <begin position="302"/>
        <end position="314"/>
    </location>
</feature>
<feature type="compositionally biased region" description="Polar residues" evidence="1">
    <location>
        <begin position="348"/>
        <end position="365"/>
    </location>
</feature>
<proteinExistence type="predicted"/>
<feature type="compositionally biased region" description="Polar residues" evidence="1">
    <location>
        <begin position="156"/>
        <end position="168"/>
    </location>
</feature>
<dbReference type="Gene3D" id="1.10.287.110">
    <property type="entry name" value="DnaJ domain"/>
    <property type="match status" value="1"/>
</dbReference>
<evidence type="ECO:0000259" key="2">
    <source>
        <dbReference type="PROSITE" id="PS50076"/>
    </source>
</evidence>
<dbReference type="KEGG" id="pfj:MYCFIDRAFT_215159"/>
<feature type="compositionally biased region" description="Polar residues" evidence="1">
    <location>
        <begin position="827"/>
        <end position="836"/>
    </location>
</feature>
<feature type="compositionally biased region" description="Polar residues" evidence="1">
    <location>
        <begin position="907"/>
        <end position="922"/>
    </location>
</feature>
<dbReference type="InterPro" id="IPR018253">
    <property type="entry name" value="DnaJ_domain_CS"/>
</dbReference>
<feature type="compositionally biased region" description="Pro residues" evidence="1">
    <location>
        <begin position="177"/>
        <end position="199"/>
    </location>
</feature>
<feature type="compositionally biased region" description="Pro residues" evidence="1">
    <location>
        <begin position="809"/>
        <end position="818"/>
    </location>
</feature>
<evidence type="ECO:0000313" key="3">
    <source>
        <dbReference type="EMBL" id="EME83000.1"/>
    </source>
</evidence>
<feature type="compositionally biased region" description="Low complexity" evidence="1">
    <location>
        <begin position="512"/>
        <end position="523"/>
    </location>
</feature>
<dbReference type="STRING" id="383855.M2YZE0"/>
<dbReference type="RefSeq" id="XP_007926354.1">
    <property type="nucleotide sequence ID" value="XM_007928163.1"/>
</dbReference>
<feature type="compositionally biased region" description="Polar residues" evidence="1">
    <location>
        <begin position="735"/>
        <end position="750"/>
    </location>
</feature>
<dbReference type="eggNOG" id="KOG0714">
    <property type="taxonomic scope" value="Eukaryota"/>
</dbReference>
<dbReference type="Pfam" id="PF00226">
    <property type="entry name" value="DnaJ"/>
    <property type="match status" value="1"/>
</dbReference>
<dbReference type="PROSITE" id="PS50076">
    <property type="entry name" value="DNAJ_2"/>
    <property type="match status" value="1"/>
</dbReference>
<feature type="region of interest" description="Disordered" evidence="1">
    <location>
        <begin position="559"/>
        <end position="598"/>
    </location>
</feature>
<dbReference type="Proteomes" id="UP000016932">
    <property type="component" value="Unassembled WGS sequence"/>
</dbReference>
<dbReference type="EMBL" id="KB446558">
    <property type="protein sequence ID" value="EME83000.1"/>
    <property type="molecule type" value="Genomic_DNA"/>
</dbReference>
<feature type="region of interest" description="Disordered" evidence="1">
    <location>
        <begin position="978"/>
        <end position="1005"/>
    </location>
</feature>
<feature type="compositionally biased region" description="Basic and acidic residues" evidence="1">
    <location>
        <begin position="205"/>
        <end position="217"/>
    </location>
</feature>
<dbReference type="PROSITE" id="PS00636">
    <property type="entry name" value="DNAJ_1"/>
    <property type="match status" value="1"/>
</dbReference>
<feature type="compositionally biased region" description="Low complexity" evidence="1">
    <location>
        <begin position="421"/>
        <end position="438"/>
    </location>
</feature>
<dbReference type="PRINTS" id="PR00625">
    <property type="entry name" value="JDOMAIN"/>
</dbReference>
<feature type="compositionally biased region" description="Polar residues" evidence="1">
    <location>
        <begin position="586"/>
        <end position="597"/>
    </location>
</feature>
<evidence type="ECO:0000256" key="1">
    <source>
        <dbReference type="SAM" id="MobiDB-lite"/>
    </source>
</evidence>
<feature type="region of interest" description="Disordered" evidence="1">
    <location>
        <begin position="706"/>
        <end position="944"/>
    </location>
</feature>
<feature type="region of interest" description="Disordered" evidence="1">
    <location>
        <begin position="80"/>
        <end position="547"/>
    </location>
</feature>
<accession>M2YZE0</accession>
<feature type="compositionally biased region" description="Basic and acidic residues" evidence="1">
    <location>
        <begin position="935"/>
        <end position="944"/>
    </location>
</feature>
<dbReference type="HOGENOM" id="CLU_006836_1_0_1"/>
<dbReference type="SMART" id="SM00271">
    <property type="entry name" value="DnaJ"/>
    <property type="match status" value="1"/>
</dbReference>
<dbReference type="AlphaFoldDB" id="M2YZE0"/>
<name>M2YZE0_PSEFD</name>
<reference evidence="3 4" key="1">
    <citation type="journal article" date="2012" name="PLoS Pathog.">
        <title>Diverse lifestyles and strategies of plant pathogenesis encoded in the genomes of eighteen Dothideomycetes fungi.</title>
        <authorList>
            <person name="Ohm R.A."/>
            <person name="Feau N."/>
            <person name="Henrissat B."/>
            <person name="Schoch C.L."/>
            <person name="Horwitz B.A."/>
            <person name="Barry K.W."/>
            <person name="Condon B.J."/>
            <person name="Copeland A.C."/>
            <person name="Dhillon B."/>
            <person name="Glaser F."/>
            <person name="Hesse C.N."/>
            <person name="Kosti I."/>
            <person name="LaButti K."/>
            <person name="Lindquist E.A."/>
            <person name="Lucas S."/>
            <person name="Salamov A.A."/>
            <person name="Bradshaw R.E."/>
            <person name="Ciuffetti L."/>
            <person name="Hamelin R.C."/>
            <person name="Kema G.H.J."/>
            <person name="Lawrence C."/>
            <person name="Scott J.A."/>
            <person name="Spatafora J.W."/>
            <person name="Turgeon B.G."/>
            <person name="de Wit P.J.G.M."/>
            <person name="Zhong S."/>
            <person name="Goodwin S.B."/>
            <person name="Grigoriev I.V."/>
        </authorList>
    </citation>
    <scope>NUCLEOTIDE SEQUENCE [LARGE SCALE GENOMIC DNA]</scope>
    <source>
        <strain evidence="3 4">CIRAD86</strain>
    </source>
</reference>
<feature type="compositionally biased region" description="Polar residues" evidence="1">
    <location>
        <begin position="887"/>
        <end position="898"/>
    </location>
</feature>
<feature type="domain" description="J" evidence="2">
    <location>
        <begin position="9"/>
        <end position="75"/>
    </location>
</feature>
<feature type="compositionally biased region" description="Low complexity" evidence="1">
    <location>
        <begin position="570"/>
        <end position="582"/>
    </location>
</feature>
<dbReference type="GeneID" id="19338133"/>
<dbReference type="InterPro" id="IPR050817">
    <property type="entry name" value="DjlA_DnaK_co-chaperone"/>
</dbReference>
<dbReference type="CDD" id="cd06257">
    <property type="entry name" value="DnaJ"/>
    <property type="match status" value="1"/>
</dbReference>
<organism evidence="3 4">
    <name type="scientific">Pseudocercospora fijiensis (strain CIRAD86)</name>
    <name type="common">Black leaf streak disease fungus</name>
    <name type="synonym">Mycosphaerella fijiensis</name>
    <dbReference type="NCBI Taxonomy" id="383855"/>
    <lineage>
        <taxon>Eukaryota</taxon>
        <taxon>Fungi</taxon>
        <taxon>Dikarya</taxon>
        <taxon>Ascomycota</taxon>
        <taxon>Pezizomycotina</taxon>
        <taxon>Dothideomycetes</taxon>
        <taxon>Dothideomycetidae</taxon>
        <taxon>Mycosphaerellales</taxon>
        <taxon>Mycosphaerellaceae</taxon>
        <taxon>Pseudocercospora</taxon>
    </lineage>
</organism>
<dbReference type="OrthoDB" id="10250354at2759"/>
<keyword evidence="4" id="KW-1185">Reference proteome</keyword>
<feature type="compositionally biased region" description="Low complexity" evidence="1">
    <location>
        <begin position="399"/>
        <end position="410"/>
    </location>
</feature>
<dbReference type="InterPro" id="IPR001623">
    <property type="entry name" value="DnaJ_domain"/>
</dbReference>
<sequence>MVKPDVKHNYYADLDLPTTATVDDVRKAYRKLALQYHPDRNAGKEDECVPRFQAIQAANEVLSDPTTKAKYDADRRRAGLYPAPTTFKPNVPSPGNPYSARSDFPPPPRRTQPGTWAGHRPTASTGAGPTPSGADRFTNFPRPQGAAPRKDPAADRTQQFRAWQNMNNPQPERPRYAPQPPPREPQPQPRPPPPPPNVPNRPRMNRQDTKMPTEEQIRAGMRYGKASTPAGDDAEAANRQSAWAAFQKSNTAQPGMARKGRAPTTPKRPTGFDPNAPGSDERPATGHYVHRHKSADLTEDGFPPPPPGPPPSAPSSPLSPNAQRPFADPLRPFRGRKPNDDAPYSEANRISTPYSSFSGEKTAFSSDGLRRSASVRDNTKLSPEPATSGHSRARSVDPAARQRQAEAAGENGNKGRPKFMAGASSSSGSGSGSGSASSEDSPGPDPTESPEELSDEPPAKSQNPKGRPKKKPTPPSARFPNGTRSPFPGDGNYTDPEKPSMQQKAAPNMYDTPSTSPHYTPPSLFNRPEFRTAFASRSTTEGKVRKPSIIAPWAVPSSISPSLQKKRRQSASSTSSKSALAEQSDDSGNQSTTWQHASQDEQDAFHACRLELLKICGDVKQLHQFDLDTFRKAVRVVLQAGSTGTRTVDSIFANIISQHPSIAHQSSSKKPADSACATNSFTIPVDHETFQPTRGKSRSVEEINTNFSPEPFAGKFQGSGDYFAPSPNGRRHSPSLRSGSSRAQRANTTDSTPASKPSSPMPPPPRTFVQEPDDRGSRPTSVYGTPVDGKFNSDHWSEALKDAHAWAVPGPPPNPPLSKTPSRKGSRPSSKASQPGPTLGTDKSPHVVDDNDDVVEVDRNGHPVGVGGAADDGDAMDIDTPPRPTDTAEQATPLSSSAKEPRLYSVPPSQWRQEQAQSYSHNRQTSSSSRRAQRKSGETDLKTNFDSLRHTIPLEGGKDGLNEFADLSSSLPYASKASSTLPTEVEDPPEVKLPQYPKAPSGPTKLTKASWAEYAQKFANYLLGHHMWNRSMLEHFNRREPQAEACMSRGTDWLSASGDTINGAPGFGEYCKAVKQDQKWRTAWQVGCDKHLQNVNDFEQMRTRVKSFAENGILANA</sequence>
<dbReference type="InterPro" id="IPR036869">
    <property type="entry name" value="J_dom_sf"/>
</dbReference>
<gene>
    <name evidence="3" type="ORF">MYCFIDRAFT_215159</name>
</gene>
<dbReference type="SUPFAM" id="SSF46565">
    <property type="entry name" value="Chaperone J-domain"/>
    <property type="match status" value="1"/>
</dbReference>
<dbReference type="PANTHER" id="PTHR24074">
    <property type="entry name" value="CO-CHAPERONE PROTEIN DJLA"/>
    <property type="match status" value="1"/>
</dbReference>
<protein>
    <recommendedName>
        <fullName evidence="2">J domain-containing protein</fullName>
    </recommendedName>
</protein>
<feature type="compositionally biased region" description="Basic and acidic residues" evidence="1">
    <location>
        <begin position="791"/>
        <end position="804"/>
    </location>
</feature>
<dbReference type="VEuPathDB" id="FungiDB:MYCFIDRAFT_215159"/>
<evidence type="ECO:0000313" key="4">
    <source>
        <dbReference type="Proteomes" id="UP000016932"/>
    </source>
</evidence>